<dbReference type="Pfam" id="PF03537">
    <property type="entry name" value="Glyco_hydro_114"/>
    <property type="match status" value="1"/>
</dbReference>
<dbReference type="EC" id="3.2.1.22" evidence="2"/>
<dbReference type="EMBL" id="JAUBYV010000007">
    <property type="protein sequence ID" value="KAK2625413.1"/>
    <property type="molecule type" value="Genomic_DNA"/>
</dbReference>
<feature type="region of interest" description="Disordered" evidence="3">
    <location>
        <begin position="1"/>
        <end position="30"/>
    </location>
</feature>
<dbReference type="AlphaFoldDB" id="A0AAD9WCP6"/>
<keyword evidence="4" id="KW-0472">Membrane</keyword>
<dbReference type="PANTHER" id="PTHR35273">
    <property type="entry name" value="ALPHA-1,4 POLYGALACTOSAMINIDASE, PUTATIVE (AFU_ORTHOLOGUE AFUA_3G07890)-RELATED"/>
    <property type="match status" value="1"/>
</dbReference>
<keyword evidence="7" id="KW-1185">Reference proteome</keyword>
<proteinExistence type="predicted"/>
<keyword evidence="4" id="KW-1133">Transmembrane helix</keyword>
<comment type="catalytic activity">
    <reaction evidence="1">
        <text>Hydrolysis of terminal, non-reducing alpha-D-galactose residues in alpha-D-galactosides, including galactose oligosaccharides, galactomannans and galactolipids.</text>
        <dbReference type="EC" id="3.2.1.22"/>
    </reaction>
</comment>
<dbReference type="InterPro" id="IPR004352">
    <property type="entry name" value="GH114_TIM-barrel"/>
</dbReference>
<keyword evidence="4" id="KW-0812">Transmembrane</keyword>
<evidence type="ECO:0000259" key="5">
    <source>
        <dbReference type="Pfam" id="PF03537"/>
    </source>
</evidence>
<evidence type="ECO:0000256" key="1">
    <source>
        <dbReference type="ARBA" id="ARBA00001255"/>
    </source>
</evidence>
<organism evidence="6 7">
    <name type="scientific">Diplocarpon rosae</name>
    <dbReference type="NCBI Taxonomy" id="946125"/>
    <lineage>
        <taxon>Eukaryota</taxon>
        <taxon>Fungi</taxon>
        <taxon>Dikarya</taxon>
        <taxon>Ascomycota</taxon>
        <taxon>Pezizomycotina</taxon>
        <taxon>Leotiomycetes</taxon>
        <taxon>Helotiales</taxon>
        <taxon>Drepanopezizaceae</taxon>
        <taxon>Diplocarpon</taxon>
    </lineage>
</organism>
<evidence type="ECO:0000256" key="3">
    <source>
        <dbReference type="SAM" id="MobiDB-lite"/>
    </source>
</evidence>
<feature type="transmembrane region" description="Helical" evidence="4">
    <location>
        <begin position="39"/>
        <end position="62"/>
    </location>
</feature>
<dbReference type="SUPFAM" id="SSF51445">
    <property type="entry name" value="(Trans)glycosidases"/>
    <property type="match status" value="1"/>
</dbReference>
<dbReference type="GO" id="GO:0004557">
    <property type="term" value="F:alpha-galactosidase activity"/>
    <property type="evidence" value="ECO:0007669"/>
    <property type="project" value="UniProtKB-EC"/>
</dbReference>
<protein>
    <recommendedName>
        <fullName evidence="2">alpha-galactosidase</fullName>
        <ecNumber evidence="2">3.2.1.22</ecNumber>
    </recommendedName>
</protein>
<dbReference type="InterPro" id="IPR017853">
    <property type="entry name" value="GH"/>
</dbReference>
<evidence type="ECO:0000256" key="2">
    <source>
        <dbReference type="ARBA" id="ARBA00012755"/>
    </source>
</evidence>
<evidence type="ECO:0000313" key="7">
    <source>
        <dbReference type="Proteomes" id="UP001285354"/>
    </source>
</evidence>
<feature type="compositionally biased region" description="Polar residues" evidence="3">
    <location>
        <begin position="1"/>
        <end position="10"/>
    </location>
</feature>
<feature type="compositionally biased region" description="Basic and acidic residues" evidence="3">
    <location>
        <begin position="11"/>
        <end position="27"/>
    </location>
</feature>
<feature type="domain" description="Glycoside-hydrolase family GH114 TIM-barrel" evidence="5">
    <location>
        <begin position="100"/>
        <end position="327"/>
    </location>
</feature>
<sequence length="331" mass="36529">MSPSWTSSPFKSHEQIKPEQVEPDHDMGIPAQRSRGKRFWLLVAGALLIIAIALGVGLGVGLSRGGGNNSGGSDNSGEPPAVNNPNATEGSFWRPEAGTSWQIVLQYALNDTSTDVSVYDIDLYTNGASTIKQLHDEGRKVICYFSAGSYEDFRPDSSDFEKSDYGKGLDGWPGEWWLNISSPNVRKIMSARLDLAQEKGCDGVDPDNVDGYDNDTGFDLTKAQAVDYLTFLAIEAHSRNISIGLKNAGGIVNSTLPMMQWQVNEQCVQYDECDQFQPFIENNKPVFHIEYPDSAPRITSEDNTTYCDSTTDSGFSTLLKKMDLDDWYQTC</sequence>
<reference evidence="6" key="1">
    <citation type="submission" date="2023-06" db="EMBL/GenBank/DDBJ databases">
        <title>Draft genome of Marssonina rosae.</title>
        <authorList>
            <person name="Cheng Q."/>
        </authorList>
    </citation>
    <scope>NUCLEOTIDE SEQUENCE</scope>
    <source>
        <strain evidence="6">R4</strain>
    </source>
</reference>
<gene>
    <name evidence="6" type="ORF">QTJ16_004725</name>
</gene>
<name>A0AAD9WCP6_9HELO</name>
<accession>A0AAD9WCP6</accession>
<dbReference type="InterPro" id="IPR013785">
    <property type="entry name" value="Aldolase_TIM"/>
</dbReference>
<dbReference type="Proteomes" id="UP001285354">
    <property type="component" value="Unassembled WGS sequence"/>
</dbReference>
<evidence type="ECO:0000313" key="6">
    <source>
        <dbReference type="EMBL" id="KAK2625413.1"/>
    </source>
</evidence>
<comment type="caution">
    <text evidence="6">The sequence shown here is derived from an EMBL/GenBank/DDBJ whole genome shotgun (WGS) entry which is preliminary data.</text>
</comment>
<dbReference type="Gene3D" id="3.20.20.70">
    <property type="entry name" value="Aldolase class I"/>
    <property type="match status" value="1"/>
</dbReference>
<dbReference type="PANTHER" id="PTHR35273:SF2">
    <property type="entry name" value="ALPHA-GALACTOSIDASE"/>
    <property type="match status" value="1"/>
</dbReference>
<evidence type="ECO:0000256" key="4">
    <source>
        <dbReference type="SAM" id="Phobius"/>
    </source>
</evidence>
<feature type="region of interest" description="Disordered" evidence="3">
    <location>
        <begin position="68"/>
        <end position="91"/>
    </location>
</feature>